<proteinExistence type="predicted"/>
<dbReference type="STRING" id="694430.Natoc_2563"/>
<dbReference type="OrthoDB" id="53394at2157"/>
<dbReference type="EMBL" id="CP003929">
    <property type="protein sequence ID" value="AGB38327.1"/>
    <property type="molecule type" value="Genomic_DNA"/>
</dbReference>
<evidence type="ECO:0000313" key="4">
    <source>
        <dbReference type="Proteomes" id="UP000010878"/>
    </source>
</evidence>
<keyword evidence="1" id="KW-0472">Membrane</keyword>
<dbReference type="Pfam" id="PF26413">
    <property type="entry name" value="DUF8108"/>
    <property type="match status" value="1"/>
</dbReference>
<protein>
    <recommendedName>
        <fullName evidence="2">DUF8108 domain-containing protein</fullName>
    </recommendedName>
</protein>
<keyword evidence="1" id="KW-1133">Transmembrane helix</keyword>
<evidence type="ECO:0000259" key="2">
    <source>
        <dbReference type="Pfam" id="PF26413"/>
    </source>
</evidence>
<reference evidence="3 4" key="1">
    <citation type="submission" date="2012-11" db="EMBL/GenBank/DDBJ databases">
        <title>FINISHED of Natronococcus occultus SP4, DSM 3396.</title>
        <authorList>
            <consortium name="DOE Joint Genome Institute"/>
            <person name="Eisen J."/>
            <person name="Huntemann M."/>
            <person name="Wei C.-L."/>
            <person name="Han J."/>
            <person name="Detter J.C."/>
            <person name="Han C."/>
            <person name="Tapia R."/>
            <person name="Chen A."/>
            <person name="Kyrpides N."/>
            <person name="Mavromatis K."/>
            <person name="Markowitz V."/>
            <person name="Szeto E."/>
            <person name="Ivanova N."/>
            <person name="Mikhailova N."/>
            <person name="Ovchinnikova G."/>
            <person name="Pagani I."/>
            <person name="Pati A."/>
            <person name="Goodwin L."/>
            <person name="Nordberg H.P."/>
            <person name="Cantor M.N."/>
            <person name="Hua S.X."/>
            <person name="Woyke T."/>
            <person name="Eisen J."/>
            <person name="Klenk H.-P."/>
            <person name="Klenk H.-P."/>
        </authorList>
    </citation>
    <scope>NUCLEOTIDE SEQUENCE [LARGE SCALE GENOMIC DNA]</scope>
    <source>
        <strain evidence="3 4">SP4</strain>
    </source>
</reference>
<feature type="transmembrane region" description="Helical" evidence="1">
    <location>
        <begin position="55"/>
        <end position="79"/>
    </location>
</feature>
<dbReference type="GeneID" id="14404270"/>
<dbReference type="eggNOG" id="arCOG09254">
    <property type="taxonomic scope" value="Archaea"/>
</dbReference>
<dbReference type="InterPro" id="IPR058421">
    <property type="entry name" value="DUF8108_C"/>
</dbReference>
<organism evidence="3 4">
    <name type="scientific">Natronococcus occultus SP4</name>
    <dbReference type="NCBI Taxonomy" id="694430"/>
    <lineage>
        <taxon>Archaea</taxon>
        <taxon>Methanobacteriati</taxon>
        <taxon>Methanobacteriota</taxon>
        <taxon>Stenosarchaea group</taxon>
        <taxon>Halobacteria</taxon>
        <taxon>Halobacteriales</taxon>
        <taxon>Natrialbaceae</taxon>
        <taxon>Natronococcus</taxon>
    </lineage>
</organism>
<feature type="transmembrane region" description="Helical" evidence="1">
    <location>
        <begin position="18"/>
        <end position="43"/>
    </location>
</feature>
<dbReference type="AlphaFoldDB" id="L0JZ79"/>
<keyword evidence="4" id="KW-1185">Reference proteome</keyword>
<gene>
    <name evidence="3" type="ORF">Natoc_2563</name>
</gene>
<dbReference type="KEGG" id="nou:Natoc_2563"/>
<accession>L0JZ79</accession>
<evidence type="ECO:0000256" key="1">
    <source>
        <dbReference type="SAM" id="Phobius"/>
    </source>
</evidence>
<dbReference type="Proteomes" id="UP000010878">
    <property type="component" value="Chromosome"/>
</dbReference>
<name>L0JZ79_9EURY</name>
<dbReference type="HOGENOM" id="CLU_113979_0_0_2"/>
<sequence>MSDAPAGAVELADRISALLYGIAGWLTVGFGLLLTVAAGRFGYSVATGTARVDAAIAAGLFALVLLLTGLVTVALGLFVNPRFRRRLDRRHGPSTFGRVRSVDRRVVRPEERCLERCVDCDDRVEKGLVRRYREEYALAGVPVYTCSEGYNHYCLECTTVGLRAEDVAGSSAEPEPDRRVLERAK</sequence>
<dbReference type="RefSeq" id="WP_015321767.1">
    <property type="nucleotide sequence ID" value="NC_019974.1"/>
</dbReference>
<keyword evidence="1" id="KW-0812">Transmembrane</keyword>
<evidence type="ECO:0000313" key="3">
    <source>
        <dbReference type="EMBL" id="AGB38327.1"/>
    </source>
</evidence>
<feature type="domain" description="DUF8108" evidence="2">
    <location>
        <begin position="88"/>
        <end position="158"/>
    </location>
</feature>